<dbReference type="RefSeq" id="WP_173807391.1">
    <property type="nucleotide sequence ID" value="NZ_JABSNM010000028.1"/>
</dbReference>
<proteinExistence type="inferred from homology"/>
<dbReference type="InterPro" id="IPR000847">
    <property type="entry name" value="LysR_HTH_N"/>
</dbReference>
<accession>A0ABX2GA56</accession>
<dbReference type="Proteomes" id="UP001516061">
    <property type="component" value="Unassembled WGS sequence"/>
</dbReference>
<dbReference type="EMBL" id="JABSNM010000028">
    <property type="protein sequence ID" value="NRT58370.1"/>
    <property type="molecule type" value="Genomic_DNA"/>
</dbReference>
<dbReference type="Pfam" id="PF03466">
    <property type="entry name" value="LysR_substrate"/>
    <property type="match status" value="1"/>
</dbReference>
<protein>
    <submittedName>
        <fullName evidence="6">DNA-binding transcriptional LysR family regulator</fullName>
    </submittedName>
</protein>
<comment type="caution">
    <text evidence="6">The sequence shown here is derived from an EMBL/GenBank/DDBJ whole genome shotgun (WGS) entry which is preliminary data.</text>
</comment>
<dbReference type="InterPro" id="IPR036390">
    <property type="entry name" value="WH_DNA-bd_sf"/>
</dbReference>
<dbReference type="PANTHER" id="PTHR30346">
    <property type="entry name" value="TRANSCRIPTIONAL DUAL REGULATOR HCAR-RELATED"/>
    <property type="match status" value="1"/>
</dbReference>
<dbReference type="GO" id="GO:0003677">
    <property type="term" value="F:DNA binding"/>
    <property type="evidence" value="ECO:0007669"/>
    <property type="project" value="UniProtKB-KW"/>
</dbReference>
<name>A0ABX2GA56_9BURK</name>
<keyword evidence="7" id="KW-1185">Reference proteome</keyword>
<dbReference type="Pfam" id="PF00126">
    <property type="entry name" value="HTH_1"/>
    <property type="match status" value="1"/>
</dbReference>
<evidence type="ECO:0000256" key="3">
    <source>
        <dbReference type="ARBA" id="ARBA00023125"/>
    </source>
</evidence>
<dbReference type="SUPFAM" id="SSF53850">
    <property type="entry name" value="Periplasmic binding protein-like II"/>
    <property type="match status" value="1"/>
</dbReference>
<gene>
    <name evidence="6" type="ORF">HNQ01_004138</name>
</gene>
<dbReference type="CDD" id="cd08414">
    <property type="entry name" value="PBP2_LTTR_aromatics_like"/>
    <property type="match status" value="1"/>
</dbReference>
<comment type="similarity">
    <text evidence="1">Belongs to the LysR transcriptional regulatory family.</text>
</comment>
<organism evidence="6 7">
    <name type="scientific">Sphaerotilus uruguayifluvii</name>
    <dbReference type="NCBI Taxonomy" id="2735897"/>
    <lineage>
        <taxon>Bacteria</taxon>
        <taxon>Pseudomonadati</taxon>
        <taxon>Pseudomonadota</taxon>
        <taxon>Betaproteobacteria</taxon>
        <taxon>Burkholderiales</taxon>
        <taxon>Sphaerotilaceae</taxon>
        <taxon>Sphaerotilus</taxon>
    </lineage>
</organism>
<evidence type="ECO:0000313" key="7">
    <source>
        <dbReference type="Proteomes" id="UP001516061"/>
    </source>
</evidence>
<evidence type="ECO:0000256" key="4">
    <source>
        <dbReference type="ARBA" id="ARBA00023163"/>
    </source>
</evidence>
<evidence type="ECO:0000313" key="6">
    <source>
        <dbReference type="EMBL" id="NRT58370.1"/>
    </source>
</evidence>
<evidence type="ECO:0000256" key="2">
    <source>
        <dbReference type="ARBA" id="ARBA00023015"/>
    </source>
</evidence>
<dbReference type="PROSITE" id="PS50931">
    <property type="entry name" value="HTH_LYSR"/>
    <property type="match status" value="1"/>
</dbReference>
<feature type="domain" description="HTH lysR-type" evidence="5">
    <location>
        <begin position="5"/>
        <end position="62"/>
    </location>
</feature>
<dbReference type="Gene3D" id="1.10.10.10">
    <property type="entry name" value="Winged helix-like DNA-binding domain superfamily/Winged helix DNA-binding domain"/>
    <property type="match status" value="1"/>
</dbReference>
<reference evidence="6 7" key="1">
    <citation type="submission" date="2020-05" db="EMBL/GenBank/DDBJ databases">
        <title>Genomic Encyclopedia of Type Strains, Phase IV (KMG-V): Genome sequencing to study the core and pangenomes of soil and plant-associated prokaryotes.</title>
        <authorList>
            <person name="Whitman W."/>
        </authorList>
    </citation>
    <scope>NUCLEOTIDE SEQUENCE [LARGE SCALE GENOMIC DNA]</scope>
    <source>
        <strain evidence="6 7">C29</strain>
    </source>
</reference>
<dbReference type="SUPFAM" id="SSF46785">
    <property type="entry name" value="Winged helix' DNA-binding domain"/>
    <property type="match status" value="1"/>
</dbReference>
<dbReference type="PANTHER" id="PTHR30346:SF0">
    <property type="entry name" value="HCA OPERON TRANSCRIPTIONAL ACTIVATOR HCAR"/>
    <property type="match status" value="1"/>
</dbReference>
<keyword evidence="2" id="KW-0805">Transcription regulation</keyword>
<sequence length="307" mass="34790">MTQQLNLRQLKYFVAVAEELNFRRAAERLFITQPPLSRQIQMLEEAVGARLLDRDRGGVRLTEAGERFLADARALLRESEQVVRRFKPSGVADKLPLLRVGITTVVDVGLFAGIEPAFEQRFPGMRISTKRQISAHSIRDLNQDRIDIAVIGLPSRADGLTVEPLFDDPMVACISSSHRLAKRQRVSILDLGDDKLFWFERKLNPVYYDYCERIFERVGFSPQRIREPADHHVLLGLIAEGQGFALVPNSLHNVTRKGVTFKKIVEGDQLCIRVGVAYQATNSDEQVQALVSMLKEWFAARNARHEA</sequence>
<dbReference type="InterPro" id="IPR005119">
    <property type="entry name" value="LysR_subst-bd"/>
</dbReference>
<keyword evidence="3 6" id="KW-0238">DNA-binding</keyword>
<evidence type="ECO:0000259" key="5">
    <source>
        <dbReference type="PROSITE" id="PS50931"/>
    </source>
</evidence>
<evidence type="ECO:0000256" key="1">
    <source>
        <dbReference type="ARBA" id="ARBA00009437"/>
    </source>
</evidence>
<dbReference type="PRINTS" id="PR00039">
    <property type="entry name" value="HTHLYSR"/>
</dbReference>
<keyword evidence="4" id="KW-0804">Transcription</keyword>
<dbReference type="Gene3D" id="3.40.190.10">
    <property type="entry name" value="Periplasmic binding protein-like II"/>
    <property type="match status" value="2"/>
</dbReference>
<dbReference type="InterPro" id="IPR036388">
    <property type="entry name" value="WH-like_DNA-bd_sf"/>
</dbReference>